<evidence type="ECO:0000256" key="1">
    <source>
        <dbReference type="ARBA" id="ARBA00004123"/>
    </source>
</evidence>
<proteinExistence type="predicted"/>
<dbReference type="STRING" id="644352.J3NUS7"/>
<dbReference type="Gene3D" id="4.10.240.10">
    <property type="entry name" value="Zn(2)-C6 fungal-type DNA-binding domain"/>
    <property type="match status" value="1"/>
</dbReference>
<evidence type="ECO:0008006" key="10">
    <source>
        <dbReference type="Google" id="ProtNLM"/>
    </source>
</evidence>
<dbReference type="PANTHER" id="PTHR31845">
    <property type="entry name" value="FINGER DOMAIN PROTEIN, PUTATIVE-RELATED"/>
    <property type="match status" value="1"/>
</dbReference>
<reference evidence="7" key="3">
    <citation type="submission" date="2010-09" db="EMBL/GenBank/DDBJ databases">
        <title>Annotation of Gaeumannomyces graminis var. tritici R3-111a-1.</title>
        <authorList>
            <consortium name="The Broad Institute Genome Sequencing Platform"/>
            <person name="Ma L.-J."/>
            <person name="Dead R."/>
            <person name="Young S.K."/>
            <person name="Zeng Q."/>
            <person name="Gargeya S."/>
            <person name="Fitzgerald M."/>
            <person name="Haas B."/>
            <person name="Abouelleil A."/>
            <person name="Alvarado L."/>
            <person name="Arachchi H.M."/>
            <person name="Berlin A."/>
            <person name="Brown A."/>
            <person name="Chapman S.B."/>
            <person name="Chen Z."/>
            <person name="Dunbar C."/>
            <person name="Freedman E."/>
            <person name="Gearin G."/>
            <person name="Gellesch M."/>
            <person name="Goldberg J."/>
            <person name="Griggs A."/>
            <person name="Gujja S."/>
            <person name="Heiman D."/>
            <person name="Howarth C."/>
            <person name="Larson L."/>
            <person name="Lui A."/>
            <person name="MacDonald P.J.P."/>
            <person name="Mehta T."/>
            <person name="Montmayeur A."/>
            <person name="Murphy C."/>
            <person name="Neiman D."/>
            <person name="Pearson M."/>
            <person name="Priest M."/>
            <person name="Roberts A."/>
            <person name="Saif S."/>
            <person name="Shea T."/>
            <person name="Shenoy N."/>
            <person name="Sisk P."/>
            <person name="Stolte C."/>
            <person name="Sykes S."/>
            <person name="Yandava C."/>
            <person name="Wortman J."/>
            <person name="Nusbaum C."/>
            <person name="Birren B."/>
        </authorList>
    </citation>
    <scope>NUCLEOTIDE SEQUENCE</scope>
    <source>
        <strain evidence="7">R3-111a-1</strain>
    </source>
</reference>
<dbReference type="GO" id="GO:0000981">
    <property type="term" value="F:DNA-binding transcription factor activity, RNA polymerase II-specific"/>
    <property type="evidence" value="ECO:0007669"/>
    <property type="project" value="InterPro"/>
</dbReference>
<dbReference type="HOGENOM" id="CLU_006524_7_0_1"/>
<dbReference type="InterPro" id="IPR051089">
    <property type="entry name" value="prtT"/>
</dbReference>
<accession>J3NUS7</accession>
<reference evidence="8" key="5">
    <citation type="submission" date="2018-04" db="UniProtKB">
        <authorList>
            <consortium name="EnsemblFungi"/>
        </authorList>
    </citation>
    <scope>IDENTIFICATION</scope>
    <source>
        <strain evidence="8">R3-111a-1</strain>
    </source>
</reference>
<reference evidence="7" key="2">
    <citation type="submission" date="2010-07" db="EMBL/GenBank/DDBJ databases">
        <authorList>
            <consortium name="The Broad Institute Genome Sequencing Platform"/>
            <consortium name="Broad Institute Genome Sequencing Center for Infectious Disease"/>
            <person name="Ma L.-J."/>
            <person name="Dead R."/>
            <person name="Young S."/>
            <person name="Zeng Q."/>
            <person name="Koehrsen M."/>
            <person name="Alvarado L."/>
            <person name="Berlin A."/>
            <person name="Chapman S.B."/>
            <person name="Chen Z."/>
            <person name="Freedman E."/>
            <person name="Gellesch M."/>
            <person name="Goldberg J."/>
            <person name="Griggs A."/>
            <person name="Gujja S."/>
            <person name="Heilman E.R."/>
            <person name="Heiman D."/>
            <person name="Hepburn T."/>
            <person name="Howarth C."/>
            <person name="Jen D."/>
            <person name="Larson L."/>
            <person name="Mehta T."/>
            <person name="Neiman D."/>
            <person name="Pearson M."/>
            <person name="Roberts A."/>
            <person name="Saif S."/>
            <person name="Shea T."/>
            <person name="Shenoy N."/>
            <person name="Sisk P."/>
            <person name="Stolte C."/>
            <person name="Sykes S."/>
            <person name="Walk T."/>
            <person name="White J."/>
            <person name="Yandava C."/>
            <person name="Haas B."/>
            <person name="Nusbaum C."/>
            <person name="Birren B."/>
        </authorList>
    </citation>
    <scope>NUCLEOTIDE SEQUENCE</scope>
    <source>
        <strain evidence="7">R3-111a-1</strain>
    </source>
</reference>
<keyword evidence="2" id="KW-0805">Transcription regulation</keyword>
<keyword evidence="5" id="KW-0539">Nucleus</keyword>
<sequence>MTSSSSSFGLGESQSRSTRSSASAVATASAGVPAPYGRACTNCSKAKCRCVYRGSGADTGACERCHRLAKQCVPSETVRKRTPRRHIVSRTAQLEEKLDDLVSLLKTQRQAKEGAGSASTREAPSALPQARPSCTARGRLPRFSDQIAPNIPSPPSSHDAEPRPLLSVQPDKATPSPQPTPTPSSTSPPGSADLVEAERSLDAFRSRFIRFFPFMHIPVSMTAQNLSRKRPLTMLAIRCVTSRSYEKQQKLSDELRELISDKAVVHYESSLDILLAILAFAGWAHFHKRDRPYMTLFTRLATAQLIELGLHRPFGELPAPRFWKDSEAKSFMADQLRGAGPTNEERRAALGCFCLCAMTSSTMRRFDPLRWTPFMEEMLRDLEKNPECEGDKVLVVQVKAEQLVEQIHNARQGSDGSIARPGLFESACGIEDPSKGLPHYVVKLFRSRLKDLISSIPEELLKHDAVEPMMHSLDLMVNECAVNKSPRMLQPLNVDMPDPNPSSLAANPQQLEYLHGCVDALERYFSRIFAMAAVFYHGFSFAMCTRMTHALVALFRLTVYDDPLWDRAALRRRLDVLAMIDGTTARVMDLKMSAGLDEGEDGEKAAEGAMPTIFLKSWTFLERMRAGWEVEIKNMDAAAQGGMDAGEGVSPSSSSLATLGGPGTGGVVAGGGNVALLGGQLPPQLMMGGMDMQQQQQPQAGPYGQYDLNGTPVSLGVAGPVDQAWISDVFYPWDYQTMAMNWANI</sequence>
<dbReference type="InterPro" id="IPR036864">
    <property type="entry name" value="Zn2-C6_fun-type_DNA-bd_sf"/>
</dbReference>
<dbReference type="VEuPathDB" id="FungiDB:GGTG_05033"/>
<dbReference type="AlphaFoldDB" id="J3NUS7"/>
<evidence type="ECO:0000256" key="5">
    <source>
        <dbReference type="ARBA" id="ARBA00023242"/>
    </source>
</evidence>
<dbReference type="CDD" id="cd12148">
    <property type="entry name" value="fungal_TF_MHR"/>
    <property type="match status" value="1"/>
</dbReference>
<dbReference type="Proteomes" id="UP000006039">
    <property type="component" value="Unassembled WGS sequence"/>
</dbReference>
<reference evidence="8" key="4">
    <citation type="journal article" date="2015" name="G3 (Bethesda)">
        <title>Genome sequences of three phytopathogenic species of the Magnaporthaceae family of fungi.</title>
        <authorList>
            <person name="Okagaki L.H."/>
            <person name="Nunes C.C."/>
            <person name="Sailsbery J."/>
            <person name="Clay B."/>
            <person name="Brown D."/>
            <person name="John T."/>
            <person name="Oh Y."/>
            <person name="Young N."/>
            <person name="Fitzgerald M."/>
            <person name="Haas B.J."/>
            <person name="Zeng Q."/>
            <person name="Young S."/>
            <person name="Adiconis X."/>
            <person name="Fan L."/>
            <person name="Levin J.Z."/>
            <person name="Mitchell T.K."/>
            <person name="Okubara P.A."/>
            <person name="Farman M.L."/>
            <person name="Kohn L.M."/>
            <person name="Birren B."/>
            <person name="Ma L.-J."/>
            <person name="Dean R.A."/>
        </authorList>
    </citation>
    <scope>NUCLEOTIDE SEQUENCE</scope>
    <source>
        <strain evidence="8">R3-111a-1</strain>
    </source>
</reference>
<keyword evidence="4" id="KW-0804">Transcription</keyword>
<keyword evidence="9" id="KW-1185">Reference proteome</keyword>
<evidence type="ECO:0000313" key="7">
    <source>
        <dbReference type="EMBL" id="EJT79951.1"/>
    </source>
</evidence>
<evidence type="ECO:0000256" key="4">
    <source>
        <dbReference type="ARBA" id="ARBA00023163"/>
    </source>
</evidence>
<feature type="region of interest" description="Disordered" evidence="6">
    <location>
        <begin position="1"/>
        <end position="28"/>
    </location>
</feature>
<dbReference type="EnsemblFungi" id="EJT79951">
    <property type="protein sequence ID" value="EJT79951"/>
    <property type="gene ID" value="GGTG_05033"/>
</dbReference>
<keyword evidence="3" id="KW-0238">DNA-binding</keyword>
<gene>
    <name evidence="8" type="primary">20345491</name>
    <name evidence="7" type="ORF">GGTG_05033</name>
</gene>
<evidence type="ECO:0000313" key="9">
    <source>
        <dbReference type="Proteomes" id="UP000006039"/>
    </source>
</evidence>
<evidence type="ECO:0000256" key="2">
    <source>
        <dbReference type="ARBA" id="ARBA00023015"/>
    </source>
</evidence>
<organism evidence="7">
    <name type="scientific">Gaeumannomyces tritici (strain R3-111a-1)</name>
    <name type="common">Wheat and barley take-all root rot fungus</name>
    <name type="synonym">Gaeumannomyces graminis var. tritici</name>
    <dbReference type="NCBI Taxonomy" id="644352"/>
    <lineage>
        <taxon>Eukaryota</taxon>
        <taxon>Fungi</taxon>
        <taxon>Dikarya</taxon>
        <taxon>Ascomycota</taxon>
        <taxon>Pezizomycotina</taxon>
        <taxon>Sordariomycetes</taxon>
        <taxon>Sordariomycetidae</taxon>
        <taxon>Magnaporthales</taxon>
        <taxon>Magnaporthaceae</taxon>
        <taxon>Gaeumannomyces</taxon>
    </lineage>
</organism>
<dbReference type="eggNOG" id="ENOG502SD7F">
    <property type="taxonomic scope" value="Eukaryota"/>
</dbReference>
<feature type="region of interest" description="Disordered" evidence="6">
    <location>
        <begin position="109"/>
        <end position="193"/>
    </location>
</feature>
<evidence type="ECO:0000256" key="3">
    <source>
        <dbReference type="ARBA" id="ARBA00023125"/>
    </source>
</evidence>
<dbReference type="OrthoDB" id="5226580at2759"/>
<dbReference type="GeneID" id="20345491"/>
<dbReference type="GO" id="GO:0005634">
    <property type="term" value="C:nucleus"/>
    <property type="evidence" value="ECO:0007669"/>
    <property type="project" value="UniProtKB-SubCell"/>
</dbReference>
<evidence type="ECO:0000256" key="6">
    <source>
        <dbReference type="SAM" id="MobiDB-lite"/>
    </source>
</evidence>
<comment type="subcellular location">
    <subcellularLocation>
        <location evidence="1">Nucleus</location>
    </subcellularLocation>
</comment>
<dbReference type="EMBL" id="GL385396">
    <property type="protein sequence ID" value="EJT79951.1"/>
    <property type="molecule type" value="Genomic_DNA"/>
</dbReference>
<dbReference type="GO" id="GO:0000976">
    <property type="term" value="F:transcription cis-regulatory region binding"/>
    <property type="evidence" value="ECO:0007669"/>
    <property type="project" value="TreeGrafter"/>
</dbReference>
<evidence type="ECO:0000313" key="8">
    <source>
        <dbReference type="EnsemblFungi" id="EJT79951"/>
    </source>
</evidence>
<name>J3NUS7_GAET3</name>
<dbReference type="RefSeq" id="XP_009221096.1">
    <property type="nucleotide sequence ID" value="XM_009222832.1"/>
</dbReference>
<dbReference type="GO" id="GO:0008270">
    <property type="term" value="F:zinc ion binding"/>
    <property type="evidence" value="ECO:0007669"/>
    <property type="project" value="InterPro"/>
</dbReference>
<protein>
    <recommendedName>
        <fullName evidence="10">Zn(2)-C6 fungal-type domain-containing protein</fullName>
    </recommendedName>
</protein>
<dbReference type="PANTHER" id="PTHR31845:SF32">
    <property type="entry name" value="MISCELLANEOUS ZN(II)2CYS6 TRANSCRIPTION FACTOR (EUROFUNG)-RELATED"/>
    <property type="match status" value="1"/>
</dbReference>
<reference evidence="9" key="1">
    <citation type="submission" date="2010-07" db="EMBL/GenBank/DDBJ databases">
        <title>The genome sequence of Gaeumannomyces graminis var. tritici strain R3-111a-1.</title>
        <authorList>
            <consortium name="The Broad Institute Genome Sequencing Platform"/>
            <person name="Ma L.-J."/>
            <person name="Dead R."/>
            <person name="Young S."/>
            <person name="Zeng Q."/>
            <person name="Koehrsen M."/>
            <person name="Alvarado L."/>
            <person name="Berlin A."/>
            <person name="Chapman S.B."/>
            <person name="Chen Z."/>
            <person name="Freedman E."/>
            <person name="Gellesch M."/>
            <person name="Goldberg J."/>
            <person name="Griggs A."/>
            <person name="Gujja S."/>
            <person name="Heilman E.R."/>
            <person name="Heiman D."/>
            <person name="Hepburn T."/>
            <person name="Howarth C."/>
            <person name="Jen D."/>
            <person name="Larson L."/>
            <person name="Mehta T."/>
            <person name="Neiman D."/>
            <person name="Pearson M."/>
            <person name="Roberts A."/>
            <person name="Saif S."/>
            <person name="Shea T."/>
            <person name="Shenoy N."/>
            <person name="Sisk P."/>
            <person name="Stolte C."/>
            <person name="Sykes S."/>
            <person name="Walk T."/>
            <person name="White J."/>
            <person name="Yandava C."/>
            <person name="Haas B."/>
            <person name="Nusbaum C."/>
            <person name="Birren B."/>
        </authorList>
    </citation>
    <scope>NUCLEOTIDE SEQUENCE [LARGE SCALE GENOMIC DNA]</scope>
    <source>
        <strain evidence="9">R3-111a-1</strain>
    </source>
</reference>